<organism evidence="1 2">
    <name type="scientific">Pullulanibacillus camelliae</name>
    <dbReference type="NCBI Taxonomy" id="1707096"/>
    <lineage>
        <taxon>Bacteria</taxon>
        <taxon>Bacillati</taxon>
        <taxon>Bacillota</taxon>
        <taxon>Bacilli</taxon>
        <taxon>Bacillales</taxon>
        <taxon>Sporolactobacillaceae</taxon>
        <taxon>Pullulanibacillus</taxon>
    </lineage>
</organism>
<keyword evidence="2" id="KW-1185">Reference proteome</keyword>
<comment type="caution">
    <text evidence="1">The sequence shown here is derived from an EMBL/GenBank/DDBJ whole genome shotgun (WGS) entry which is preliminary data.</text>
</comment>
<evidence type="ECO:0000313" key="2">
    <source>
        <dbReference type="Proteomes" id="UP000628775"/>
    </source>
</evidence>
<reference evidence="1" key="1">
    <citation type="journal article" date="2014" name="Int. J. Syst. Evol. Microbiol.">
        <title>Complete genome sequence of Corynebacterium casei LMG S-19264T (=DSM 44701T), isolated from a smear-ripened cheese.</title>
        <authorList>
            <consortium name="US DOE Joint Genome Institute (JGI-PGF)"/>
            <person name="Walter F."/>
            <person name="Albersmeier A."/>
            <person name="Kalinowski J."/>
            <person name="Ruckert C."/>
        </authorList>
    </citation>
    <scope>NUCLEOTIDE SEQUENCE</scope>
    <source>
        <strain evidence="1">CGMCC 1.15371</strain>
    </source>
</reference>
<reference evidence="1" key="2">
    <citation type="submission" date="2020-09" db="EMBL/GenBank/DDBJ databases">
        <authorList>
            <person name="Sun Q."/>
            <person name="Zhou Y."/>
        </authorList>
    </citation>
    <scope>NUCLEOTIDE SEQUENCE</scope>
    <source>
        <strain evidence="1">CGMCC 1.15371</strain>
    </source>
</reference>
<gene>
    <name evidence="1" type="ORF">GCM10011391_06480</name>
</gene>
<accession>A0A8J2VM14</accession>
<proteinExistence type="predicted"/>
<dbReference type="Proteomes" id="UP000628775">
    <property type="component" value="Unassembled WGS sequence"/>
</dbReference>
<protein>
    <submittedName>
        <fullName evidence="1">Uncharacterized protein</fullName>
    </submittedName>
</protein>
<dbReference type="RefSeq" id="WP_188689094.1">
    <property type="nucleotide sequence ID" value="NZ_BMIR01000002.1"/>
</dbReference>
<sequence>MYKSLLEKIGCFEQSYNTYQLDSKNEKVSIMINGDLHYAVVFINDEASLIYNGRENIIDLLAKYCEGA</sequence>
<evidence type="ECO:0000313" key="1">
    <source>
        <dbReference type="EMBL" id="GGE30534.1"/>
    </source>
</evidence>
<dbReference type="EMBL" id="BMIR01000002">
    <property type="protein sequence ID" value="GGE30534.1"/>
    <property type="molecule type" value="Genomic_DNA"/>
</dbReference>
<dbReference type="AlphaFoldDB" id="A0A8J2VM14"/>
<name>A0A8J2VM14_9BACL</name>